<feature type="region of interest" description="Disordered" evidence="5">
    <location>
        <begin position="277"/>
        <end position="300"/>
    </location>
</feature>
<accession>G4TDJ0</accession>
<keyword evidence="2 6" id="KW-0812">Transmembrane</keyword>
<dbReference type="Proteomes" id="UP000007148">
    <property type="component" value="Unassembled WGS sequence"/>
</dbReference>
<keyword evidence="4 6" id="KW-0472">Membrane</keyword>
<comment type="caution">
    <text evidence="8">The sequence shown here is derived from an EMBL/GenBank/DDBJ whole genome shotgun (WGS) entry which is preliminary data.</text>
</comment>
<dbReference type="InParanoid" id="G4TDJ0"/>
<evidence type="ECO:0000256" key="1">
    <source>
        <dbReference type="ARBA" id="ARBA00004167"/>
    </source>
</evidence>
<dbReference type="EMBL" id="CAFZ01000054">
    <property type="protein sequence ID" value="CCA69383.1"/>
    <property type="molecule type" value="Genomic_DNA"/>
</dbReference>
<feature type="region of interest" description="Disordered" evidence="5">
    <location>
        <begin position="164"/>
        <end position="191"/>
    </location>
</feature>
<dbReference type="PANTHER" id="PTHR15549:SF30">
    <property type="entry name" value="MID2 DOMAIN-CONTAINING PROTEIN"/>
    <property type="match status" value="1"/>
</dbReference>
<proteinExistence type="predicted"/>
<evidence type="ECO:0000313" key="9">
    <source>
        <dbReference type="Proteomes" id="UP000007148"/>
    </source>
</evidence>
<sequence>MYIFAQLLLAASIVMAQSPTLTEGPAPTIVVGSPNPTATLSISVSTSQVSSCDAMDILWSVENETAAADSAVLTLFYSNLGVDQVDNSTGHVYNPHSTQNLIAQQQVSKGTFHWNPVWLNDPGFYVITATTDSDPSEGDPTILVRKSQPFLLTVQNTSCLSQATSNTLSSTPSISDLPPASSTDSSTPSETAVIANAPKPSKIGPIVGGTLAGCAALGLLMSLLICRRRRQVIAKNATPRTIAGKAHNRTWGGLSSIDKLQGEIPVVVPAESPYAYRRRSQSTGRAMTMTTEEDGEKGHKDGFPVDADLLAEMPTLAQTKSTRRYSSDALSNVLRQKGGSDKHARNMVPAPAAPVLSTTTATSGGGDDPFSDAAFIAHGKRMSALSVPSTARSPSRVSEVAAPSPSPIPPATPIASQPSTIARNASANASIGRPSRKPVPQYDDEFELTKPNKSSPTSLQPPANYSRPGSSRGDLSSSATSHSNALASSVESSSTNWLHAPMANRNIGLAGQNEGSTVHYLIPDMPPPPRD</sequence>
<dbReference type="OrthoDB" id="3174081at2759"/>
<keyword evidence="9" id="KW-1185">Reference proteome</keyword>
<feature type="compositionally biased region" description="Polar residues" evidence="5">
    <location>
        <begin position="451"/>
        <end position="480"/>
    </location>
</feature>
<dbReference type="PANTHER" id="PTHR15549">
    <property type="entry name" value="PAIRED IMMUNOGLOBULIN-LIKE TYPE 2 RECEPTOR"/>
    <property type="match status" value="1"/>
</dbReference>
<evidence type="ECO:0000256" key="5">
    <source>
        <dbReference type="SAM" id="MobiDB-lite"/>
    </source>
</evidence>
<keyword evidence="3 6" id="KW-1133">Transmembrane helix</keyword>
<organism evidence="8 9">
    <name type="scientific">Serendipita indica (strain DSM 11827)</name>
    <name type="common">Root endophyte fungus</name>
    <name type="synonym">Piriformospora indica</name>
    <dbReference type="NCBI Taxonomy" id="1109443"/>
    <lineage>
        <taxon>Eukaryota</taxon>
        <taxon>Fungi</taxon>
        <taxon>Dikarya</taxon>
        <taxon>Basidiomycota</taxon>
        <taxon>Agaricomycotina</taxon>
        <taxon>Agaricomycetes</taxon>
        <taxon>Sebacinales</taxon>
        <taxon>Serendipitaceae</taxon>
        <taxon>Serendipita</taxon>
    </lineage>
</organism>
<feature type="region of interest" description="Disordered" evidence="5">
    <location>
        <begin position="386"/>
        <end position="487"/>
    </location>
</feature>
<gene>
    <name evidence="8" type="ORF">PIIN_03283</name>
</gene>
<dbReference type="GO" id="GO:0071944">
    <property type="term" value="C:cell periphery"/>
    <property type="evidence" value="ECO:0007669"/>
    <property type="project" value="UniProtKB-ARBA"/>
</dbReference>
<protein>
    <submittedName>
        <fullName evidence="8">Uncharacterized protein</fullName>
    </submittedName>
</protein>
<evidence type="ECO:0000256" key="3">
    <source>
        <dbReference type="ARBA" id="ARBA00022989"/>
    </source>
</evidence>
<feature type="compositionally biased region" description="Low complexity" evidence="5">
    <location>
        <begin position="175"/>
        <end position="191"/>
    </location>
</feature>
<dbReference type="GO" id="GO:0016020">
    <property type="term" value="C:membrane"/>
    <property type="evidence" value="ECO:0007669"/>
    <property type="project" value="UniProtKB-SubCell"/>
</dbReference>
<feature type="signal peptide" evidence="7">
    <location>
        <begin position="1"/>
        <end position="16"/>
    </location>
</feature>
<dbReference type="AlphaFoldDB" id="G4TDJ0"/>
<comment type="subcellular location">
    <subcellularLocation>
        <location evidence="1">Membrane</location>
        <topology evidence="1">Single-pass membrane protein</topology>
    </subcellularLocation>
</comment>
<evidence type="ECO:0000256" key="4">
    <source>
        <dbReference type="ARBA" id="ARBA00023136"/>
    </source>
</evidence>
<name>G4TDJ0_SERID</name>
<dbReference type="InterPro" id="IPR051694">
    <property type="entry name" value="Immunoregulatory_rcpt-like"/>
</dbReference>
<feature type="transmembrane region" description="Helical" evidence="6">
    <location>
        <begin position="206"/>
        <end position="226"/>
    </location>
</feature>
<evidence type="ECO:0000256" key="2">
    <source>
        <dbReference type="ARBA" id="ARBA00022692"/>
    </source>
</evidence>
<evidence type="ECO:0000256" key="6">
    <source>
        <dbReference type="SAM" id="Phobius"/>
    </source>
</evidence>
<feature type="compositionally biased region" description="Polar residues" evidence="5">
    <location>
        <begin position="164"/>
        <end position="174"/>
    </location>
</feature>
<evidence type="ECO:0000256" key="7">
    <source>
        <dbReference type="SAM" id="SignalP"/>
    </source>
</evidence>
<reference evidence="8 9" key="1">
    <citation type="journal article" date="2011" name="PLoS Pathog.">
        <title>Endophytic Life Strategies Decoded by Genome and Transcriptome Analyses of the Mutualistic Root Symbiont Piriformospora indica.</title>
        <authorList>
            <person name="Zuccaro A."/>
            <person name="Lahrmann U."/>
            <person name="Guldener U."/>
            <person name="Langen G."/>
            <person name="Pfiffi S."/>
            <person name="Biedenkopf D."/>
            <person name="Wong P."/>
            <person name="Samans B."/>
            <person name="Grimm C."/>
            <person name="Basiewicz M."/>
            <person name="Murat C."/>
            <person name="Martin F."/>
            <person name="Kogel K.H."/>
        </authorList>
    </citation>
    <scope>NUCLEOTIDE SEQUENCE [LARGE SCALE GENOMIC DNA]</scope>
    <source>
        <strain evidence="8 9">DSM 11827</strain>
    </source>
</reference>
<keyword evidence="7" id="KW-0732">Signal</keyword>
<evidence type="ECO:0000313" key="8">
    <source>
        <dbReference type="EMBL" id="CCA69383.1"/>
    </source>
</evidence>
<feature type="chain" id="PRO_5003468630" evidence="7">
    <location>
        <begin position="17"/>
        <end position="531"/>
    </location>
</feature>
<dbReference type="STRING" id="1109443.G4TDJ0"/>
<feature type="compositionally biased region" description="Low complexity" evidence="5">
    <location>
        <begin position="393"/>
        <end position="403"/>
    </location>
</feature>
<feature type="compositionally biased region" description="Polar residues" evidence="5">
    <location>
        <begin position="281"/>
        <end position="290"/>
    </location>
</feature>
<dbReference type="HOGENOM" id="CLU_504363_0_0_1"/>